<comment type="caution">
    <text evidence="2">The sequence shown here is derived from an EMBL/GenBank/DDBJ whole genome shotgun (WGS) entry which is preliminary data.</text>
</comment>
<dbReference type="EMBL" id="BMOD01000046">
    <property type="protein sequence ID" value="GGJ58777.1"/>
    <property type="molecule type" value="Genomic_DNA"/>
</dbReference>
<reference evidence="3" key="1">
    <citation type="journal article" date="2019" name="Int. J. Syst. Evol. Microbiol.">
        <title>The Global Catalogue of Microorganisms (GCM) 10K type strain sequencing project: providing services to taxonomists for standard genome sequencing and annotation.</title>
        <authorList>
            <consortium name="The Broad Institute Genomics Platform"/>
            <consortium name="The Broad Institute Genome Sequencing Center for Infectious Disease"/>
            <person name="Wu L."/>
            <person name="Ma J."/>
        </authorList>
    </citation>
    <scope>NUCLEOTIDE SEQUENCE [LARGE SCALE GENOMIC DNA]</scope>
    <source>
        <strain evidence="3">JCM 14370</strain>
    </source>
</reference>
<name>A0ABQ2DMC5_9DEIO</name>
<feature type="chain" id="PRO_5045314865" description="DUF3298 domain-containing protein" evidence="1">
    <location>
        <begin position="24"/>
        <end position="179"/>
    </location>
</feature>
<protein>
    <recommendedName>
        <fullName evidence="4">DUF3298 domain-containing protein</fullName>
    </recommendedName>
</protein>
<feature type="signal peptide" evidence="1">
    <location>
        <begin position="1"/>
        <end position="23"/>
    </location>
</feature>
<dbReference type="RefSeq" id="WP_189009155.1">
    <property type="nucleotide sequence ID" value="NZ_BMOD01000046.1"/>
</dbReference>
<evidence type="ECO:0008006" key="4">
    <source>
        <dbReference type="Google" id="ProtNLM"/>
    </source>
</evidence>
<dbReference type="Proteomes" id="UP000632222">
    <property type="component" value="Unassembled WGS sequence"/>
</dbReference>
<organism evidence="2 3">
    <name type="scientific">Deinococcus roseus</name>
    <dbReference type="NCBI Taxonomy" id="392414"/>
    <lineage>
        <taxon>Bacteria</taxon>
        <taxon>Thermotogati</taxon>
        <taxon>Deinococcota</taxon>
        <taxon>Deinococci</taxon>
        <taxon>Deinococcales</taxon>
        <taxon>Deinococcaceae</taxon>
        <taxon>Deinococcus</taxon>
    </lineage>
</organism>
<gene>
    <name evidence="2" type="ORF">GCM10008938_51080</name>
</gene>
<keyword evidence="3" id="KW-1185">Reference proteome</keyword>
<evidence type="ECO:0000313" key="2">
    <source>
        <dbReference type="EMBL" id="GGJ58777.1"/>
    </source>
</evidence>
<sequence>MKQIPAIATVLLFSLLSTGQAQKWKLLNPSPDGPASAYAYTDTGQKAYAEWGRYKGQLGTAFFLVNTIHRVRTGIQGNCRIYTYLGKMNNAYVLKTDFYILNLNKVEPSLSTFMPDLQYSFTREEAAQTSLLCQQGKLTESNTIYIPADSPYFEVAPPGEGLAFEIKLDLFNNILIKLL</sequence>
<evidence type="ECO:0000256" key="1">
    <source>
        <dbReference type="SAM" id="SignalP"/>
    </source>
</evidence>
<evidence type="ECO:0000313" key="3">
    <source>
        <dbReference type="Proteomes" id="UP000632222"/>
    </source>
</evidence>
<keyword evidence="1" id="KW-0732">Signal</keyword>
<proteinExistence type="predicted"/>
<accession>A0ABQ2DMC5</accession>